<keyword evidence="1" id="KW-1133">Transmembrane helix</keyword>
<dbReference type="CDD" id="cd20335">
    <property type="entry name" value="BRcat_RBR"/>
    <property type="match status" value="1"/>
</dbReference>
<protein>
    <recommendedName>
        <fullName evidence="4">Zn-finger containing protein</fullName>
    </recommendedName>
</protein>
<evidence type="ECO:0008006" key="4">
    <source>
        <dbReference type="Google" id="ProtNLM"/>
    </source>
</evidence>
<accession>W4V254</accession>
<proteinExistence type="predicted"/>
<gene>
    <name evidence="2" type="ORF">JCM21531_553</name>
</gene>
<organism evidence="2 3">
    <name type="scientific">Acetivibrio straminisolvens JCM 21531</name>
    <dbReference type="NCBI Taxonomy" id="1294263"/>
    <lineage>
        <taxon>Bacteria</taxon>
        <taxon>Bacillati</taxon>
        <taxon>Bacillota</taxon>
        <taxon>Clostridia</taxon>
        <taxon>Eubacteriales</taxon>
        <taxon>Oscillospiraceae</taxon>
        <taxon>Acetivibrio</taxon>
    </lineage>
</organism>
<dbReference type="Gene3D" id="2.20.28.160">
    <property type="match status" value="1"/>
</dbReference>
<evidence type="ECO:0000256" key="1">
    <source>
        <dbReference type="SAM" id="Phobius"/>
    </source>
</evidence>
<comment type="caution">
    <text evidence="2">The sequence shown here is derived from an EMBL/GenBank/DDBJ whole genome shotgun (WGS) entry which is preliminary data.</text>
</comment>
<reference evidence="2" key="1">
    <citation type="journal article" date="2014" name="Genome Announc.">
        <title>Draft Genome Sequence of Clostridium straminisolvens Strain JCM 21531T, Isolated from a Cellulose-Degrading Bacterial Community.</title>
        <authorList>
            <person name="Yuki M."/>
            <person name="Oshima K."/>
            <person name="Suda W."/>
            <person name="Sakamoto M."/>
            <person name="Kitamura K."/>
            <person name="Iida T."/>
            <person name="Hattori M."/>
            <person name="Ohkuma M."/>
        </authorList>
    </citation>
    <scope>NUCLEOTIDE SEQUENCE [LARGE SCALE GENOMIC DNA]</scope>
    <source>
        <strain evidence="2">JCM 21531</strain>
    </source>
</reference>
<sequence>MADRYGSDRLSIFLIILSIILNFIGNLLKTPVFGLIGYIPLAISIYRMLSKNITRRRMENYKFVMFTDSFTAWFKKAVDNITIRIRDAKTHRYFSCPDCRAKLRVPKGKGTIIITCPKCKTEFKKKT</sequence>
<evidence type="ECO:0000313" key="3">
    <source>
        <dbReference type="Proteomes" id="UP000019109"/>
    </source>
</evidence>
<keyword evidence="1" id="KW-0812">Transmembrane</keyword>
<dbReference type="STRING" id="1294263.JCM21531_553"/>
<keyword evidence="1" id="KW-0472">Membrane</keyword>
<keyword evidence="3" id="KW-1185">Reference proteome</keyword>
<feature type="transmembrane region" description="Helical" evidence="1">
    <location>
        <begin position="31"/>
        <end position="49"/>
    </location>
</feature>
<dbReference type="EMBL" id="BAVR01000005">
    <property type="protein sequence ID" value="GAE87202.1"/>
    <property type="molecule type" value="Genomic_DNA"/>
</dbReference>
<feature type="transmembrane region" description="Helical" evidence="1">
    <location>
        <begin position="7"/>
        <end position="25"/>
    </location>
</feature>
<name>W4V254_9FIRM</name>
<evidence type="ECO:0000313" key="2">
    <source>
        <dbReference type="EMBL" id="GAE87202.1"/>
    </source>
</evidence>
<dbReference type="AlphaFoldDB" id="W4V254"/>
<dbReference type="Proteomes" id="UP000019109">
    <property type="component" value="Unassembled WGS sequence"/>
</dbReference>